<dbReference type="SMART" id="SM00257">
    <property type="entry name" value="LysM"/>
    <property type="match status" value="2"/>
</dbReference>
<dbReference type="RefSeq" id="WP_163940108.1">
    <property type="nucleotide sequence ID" value="NZ_JAAIKC010000001.1"/>
</dbReference>
<protein>
    <submittedName>
        <fullName evidence="3">LysM peptidoglycan-binding domain-containing protein</fullName>
    </submittedName>
</protein>
<dbReference type="EMBL" id="JAAIKC010000001">
    <property type="protein sequence ID" value="NEW04515.1"/>
    <property type="molecule type" value="Genomic_DNA"/>
</dbReference>
<dbReference type="Gene3D" id="3.10.350.10">
    <property type="entry name" value="LysM domain"/>
    <property type="match status" value="2"/>
</dbReference>
<evidence type="ECO:0000313" key="3">
    <source>
        <dbReference type="EMBL" id="NEW04515.1"/>
    </source>
</evidence>
<dbReference type="AlphaFoldDB" id="A0A6G3ZQX0"/>
<sequence>MKIHIVKKGDSLNELAKKHHVELDQIIAFNPQITDPNHLSIGEKVKIPSHPKPVELPASEYVYKHIVQQGDSLWKLGKAWDVSLQAMIQANPQLKNPNVLMTGEVVYVPKAPDGHSNGLEHGHDHVHMGHQPLPGHHHKTSTAPFVQPEVVQQGTPTEPAEPPFMPIVEGPISQVTPSPIESTAPSQEIPSVNAPAPVIPIPMIPLPEKEHNELNEPYTQPAVHPFQQFHITATEVFAYPSAEQAETVNYPEFAPYPQLPWEHEHYPAQTGQIPVSNGGCGCGETNYTEPSWKGFPTGGPIASPFSEEAPWQTYAQAAPPMPGFYPQTPLQMGSPYDMQQPPCYPLGPEFYAPQHGTLPHYGMPFPTPYESPILPQVHAHQLAEETDKEETVEIDIRSDKKSGKTTKANTNPAKKARQSGSSNISALSRRQQASEKQEPKANVPWINV</sequence>
<dbReference type="PANTHER" id="PTHR33734:SF22">
    <property type="entry name" value="MEMBRANE-BOUND LYTIC MUREIN TRANSGLYCOSYLASE D"/>
    <property type="match status" value="1"/>
</dbReference>
<dbReference type="PANTHER" id="PTHR33734">
    <property type="entry name" value="LYSM DOMAIN-CONTAINING GPI-ANCHORED PROTEIN 2"/>
    <property type="match status" value="1"/>
</dbReference>
<organism evidence="3">
    <name type="scientific">Paenibacillus sp. SYP-B3998</name>
    <dbReference type="NCBI Taxonomy" id="2678564"/>
    <lineage>
        <taxon>Bacteria</taxon>
        <taxon>Bacillati</taxon>
        <taxon>Bacillota</taxon>
        <taxon>Bacilli</taxon>
        <taxon>Bacillales</taxon>
        <taxon>Paenibacillaceae</taxon>
        <taxon>Paenibacillus</taxon>
    </lineage>
</organism>
<feature type="compositionally biased region" description="Basic and acidic residues" evidence="1">
    <location>
        <begin position="382"/>
        <end position="402"/>
    </location>
</feature>
<feature type="domain" description="LysM" evidence="2">
    <location>
        <begin position="63"/>
        <end position="108"/>
    </location>
</feature>
<dbReference type="SUPFAM" id="SSF54106">
    <property type="entry name" value="LysM domain"/>
    <property type="match status" value="2"/>
</dbReference>
<evidence type="ECO:0000259" key="2">
    <source>
        <dbReference type="PROSITE" id="PS51782"/>
    </source>
</evidence>
<dbReference type="Pfam" id="PF01476">
    <property type="entry name" value="LysM"/>
    <property type="match status" value="2"/>
</dbReference>
<feature type="domain" description="LysM" evidence="2">
    <location>
        <begin position="2"/>
        <end position="47"/>
    </location>
</feature>
<comment type="caution">
    <text evidence="3">The sequence shown here is derived from an EMBL/GenBank/DDBJ whole genome shotgun (WGS) entry which is preliminary data.</text>
</comment>
<dbReference type="PROSITE" id="PS51782">
    <property type="entry name" value="LYSM"/>
    <property type="match status" value="2"/>
</dbReference>
<name>A0A6G3ZQX0_9BACL</name>
<feature type="region of interest" description="Disordered" evidence="1">
    <location>
        <begin position="382"/>
        <end position="448"/>
    </location>
</feature>
<gene>
    <name evidence="3" type="ORF">GK047_00565</name>
</gene>
<dbReference type="CDD" id="cd00118">
    <property type="entry name" value="LysM"/>
    <property type="match status" value="2"/>
</dbReference>
<reference evidence="3" key="1">
    <citation type="submission" date="2020-02" db="EMBL/GenBank/DDBJ databases">
        <authorList>
            <person name="Shen X.-R."/>
            <person name="Zhang Y.-X."/>
        </authorList>
    </citation>
    <scope>NUCLEOTIDE SEQUENCE</scope>
    <source>
        <strain evidence="3">SYP-B3998</strain>
    </source>
</reference>
<feature type="compositionally biased region" description="Polar residues" evidence="1">
    <location>
        <begin position="418"/>
        <end position="431"/>
    </location>
</feature>
<evidence type="ECO:0000256" key="1">
    <source>
        <dbReference type="SAM" id="MobiDB-lite"/>
    </source>
</evidence>
<dbReference type="InterPro" id="IPR036779">
    <property type="entry name" value="LysM_dom_sf"/>
</dbReference>
<proteinExistence type="predicted"/>
<accession>A0A6G3ZQX0</accession>
<dbReference type="InterPro" id="IPR018392">
    <property type="entry name" value="LysM"/>
</dbReference>